<dbReference type="GO" id="GO:0055085">
    <property type="term" value="P:transmembrane transport"/>
    <property type="evidence" value="ECO:0007669"/>
    <property type="project" value="InterPro"/>
</dbReference>
<dbReference type="InterPro" id="IPR011014">
    <property type="entry name" value="MscS_channel_TM-2"/>
</dbReference>
<dbReference type="PANTHER" id="PTHR30566">
    <property type="entry name" value="YNAI-RELATED MECHANOSENSITIVE ION CHANNEL"/>
    <property type="match status" value="1"/>
</dbReference>
<dbReference type="AlphaFoldDB" id="A0A2P6TXV2"/>
<dbReference type="OrthoDB" id="431980at2759"/>
<dbReference type="Proteomes" id="UP000239899">
    <property type="component" value="Unassembled WGS sequence"/>
</dbReference>
<feature type="region of interest" description="Disordered" evidence="1">
    <location>
        <begin position="485"/>
        <end position="504"/>
    </location>
</feature>
<gene>
    <name evidence="4" type="ORF">C2E21_2580</name>
</gene>
<feature type="transmembrane region" description="Helical" evidence="2">
    <location>
        <begin position="12"/>
        <end position="32"/>
    </location>
</feature>
<feature type="transmembrane region" description="Helical" evidence="2">
    <location>
        <begin position="122"/>
        <end position="145"/>
    </location>
</feature>
<dbReference type="Gene3D" id="1.10.287.1260">
    <property type="match status" value="1"/>
</dbReference>
<accession>A0A2P6TXV2</accession>
<dbReference type="InterPro" id="IPR006685">
    <property type="entry name" value="MscS_channel_2nd"/>
</dbReference>
<reference evidence="4 5" key="1">
    <citation type="journal article" date="2018" name="Plant J.">
        <title>Genome sequences of Chlorella sorokiniana UTEX 1602 and Micractinium conductrix SAG 241.80: implications to maltose excretion by a green alga.</title>
        <authorList>
            <person name="Arriola M.B."/>
            <person name="Velmurugan N."/>
            <person name="Zhang Y."/>
            <person name="Plunkett M.H."/>
            <person name="Hondzo H."/>
            <person name="Barney B.M."/>
        </authorList>
    </citation>
    <scope>NUCLEOTIDE SEQUENCE [LARGE SCALE GENOMIC DNA]</scope>
    <source>
        <strain evidence="5">UTEX 1602</strain>
    </source>
</reference>
<dbReference type="SUPFAM" id="SSF82861">
    <property type="entry name" value="Mechanosensitive channel protein MscS (YggB), transmembrane region"/>
    <property type="match status" value="1"/>
</dbReference>
<dbReference type="EMBL" id="LHPG02000004">
    <property type="protein sequence ID" value="PRW58895.1"/>
    <property type="molecule type" value="Genomic_DNA"/>
</dbReference>
<organism evidence="4 5">
    <name type="scientific">Chlorella sorokiniana</name>
    <name type="common">Freshwater green alga</name>
    <dbReference type="NCBI Taxonomy" id="3076"/>
    <lineage>
        <taxon>Eukaryota</taxon>
        <taxon>Viridiplantae</taxon>
        <taxon>Chlorophyta</taxon>
        <taxon>core chlorophytes</taxon>
        <taxon>Trebouxiophyceae</taxon>
        <taxon>Chlorellales</taxon>
        <taxon>Chlorellaceae</taxon>
        <taxon>Chlorella clade</taxon>
        <taxon>Chlorella</taxon>
    </lineage>
</organism>
<name>A0A2P6TXV2_CHLSO</name>
<evidence type="ECO:0000313" key="4">
    <source>
        <dbReference type="EMBL" id="PRW58895.1"/>
    </source>
</evidence>
<feature type="compositionally biased region" description="Low complexity" evidence="1">
    <location>
        <begin position="493"/>
        <end position="504"/>
    </location>
</feature>
<evidence type="ECO:0000256" key="2">
    <source>
        <dbReference type="SAM" id="Phobius"/>
    </source>
</evidence>
<proteinExistence type="predicted"/>
<evidence type="ECO:0000313" key="5">
    <source>
        <dbReference type="Proteomes" id="UP000239899"/>
    </source>
</evidence>
<evidence type="ECO:0000256" key="1">
    <source>
        <dbReference type="SAM" id="MobiDB-lite"/>
    </source>
</evidence>
<keyword evidence="5" id="KW-1185">Reference proteome</keyword>
<sequence>MPTVEAAAKHSMQLVAAALIGVVVGNVVMSAVEKVAGGQLANEAQSGRLNLPAAVLASILHPAQALLPYYGLAYSVTVWSALMQVAATKMSDRFATLCRGHGNEVLAGIKHFTQLVQDTSELVLIVFAAWAALSLKDRLIAWVAARLAADNESGNDFIIALLTPLSSVLGAAIFVAAAATALSAYGINVGPLMASVGGIGLAVGLATQSLAANVVSALALYSGRPFVVGDRIQLLAGGAPVVEGIVEAVDPVRTTIIDDDRNPIYMSNTELEDGTTVCKRELGNNWQHSRTDALDIPGAVNPSLMHYCRRCGLPKNAVLMWYGEGKRCLSGTYNKMLCERCQTEILNLNDCTTPTWFGTAPLCAGECNVGDRVMARAQTQADVPSDQDPGGFGKTCSIRAGWKVRCHLCSVRGQLGSGQGGGQLKCTAAKAGHVWPGSPVATFSGVKTYEACCQECRDAPACQRFHVGATGCSLFVNVTGAARPVSGRGGRAGSASWQAGAKLV</sequence>
<keyword evidence="2" id="KW-0472">Membrane</keyword>
<dbReference type="STRING" id="3076.A0A2P6TXV2"/>
<evidence type="ECO:0000259" key="3">
    <source>
        <dbReference type="Pfam" id="PF00924"/>
    </source>
</evidence>
<protein>
    <submittedName>
        <fullName evidence="4">Mechanosensitive ion channel</fullName>
    </submittedName>
</protein>
<dbReference type="PANTHER" id="PTHR30566:SF5">
    <property type="entry name" value="MECHANOSENSITIVE ION CHANNEL PROTEIN 1, MITOCHONDRIAL-RELATED"/>
    <property type="match status" value="1"/>
</dbReference>
<comment type="caution">
    <text evidence="4">The sequence shown here is derived from an EMBL/GenBank/DDBJ whole genome shotgun (WGS) entry which is preliminary data.</text>
</comment>
<keyword evidence="2" id="KW-1133">Transmembrane helix</keyword>
<feature type="transmembrane region" description="Helical" evidence="2">
    <location>
        <begin position="157"/>
        <end position="187"/>
    </location>
</feature>
<keyword evidence="2" id="KW-0812">Transmembrane</keyword>
<dbReference type="Pfam" id="PF00924">
    <property type="entry name" value="MS_channel_2nd"/>
    <property type="match status" value="1"/>
</dbReference>
<dbReference type="GO" id="GO:0016020">
    <property type="term" value="C:membrane"/>
    <property type="evidence" value="ECO:0007669"/>
    <property type="project" value="InterPro"/>
</dbReference>
<feature type="domain" description="Mechanosensitive ion channel MscS" evidence="3">
    <location>
        <begin position="210"/>
        <end position="271"/>
    </location>
</feature>